<name>A0A0B2V272_TOXCA</name>
<keyword evidence="5" id="KW-0675">Receptor</keyword>
<comment type="subcellular location">
    <subcellularLocation>
        <location evidence="1">Membrane</location>
        <topology evidence="1">Multi-pass membrane protein</topology>
    </subcellularLocation>
</comment>
<dbReference type="PRINTS" id="PR00252">
    <property type="entry name" value="NRIONCHANNEL"/>
</dbReference>
<feature type="signal peptide" evidence="3">
    <location>
        <begin position="1"/>
        <end position="17"/>
    </location>
</feature>
<comment type="similarity">
    <text evidence="3">Belongs to the ligand-gated ion channel (TC 1.A.9) family.</text>
</comment>
<dbReference type="GO" id="GO:0005230">
    <property type="term" value="F:extracellular ligand-gated monoatomic ion channel activity"/>
    <property type="evidence" value="ECO:0007669"/>
    <property type="project" value="InterPro"/>
</dbReference>
<dbReference type="PROSITE" id="PS00236">
    <property type="entry name" value="NEUROTR_ION_CHANNEL"/>
    <property type="match status" value="1"/>
</dbReference>
<evidence type="ECO:0000259" key="4">
    <source>
        <dbReference type="Pfam" id="PF02931"/>
    </source>
</evidence>
<reference evidence="5 6" key="1">
    <citation type="submission" date="2014-11" db="EMBL/GenBank/DDBJ databases">
        <title>Genetic blueprint of the zoonotic pathogen Toxocara canis.</title>
        <authorList>
            <person name="Zhu X.-Q."/>
            <person name="Korhonen P.K."/>
            <person name="Cai H."/>
            <person name="Young N.D."/>
            <person name="Nejsum P."/>
            <person name="von Samson-Himmelstjerna G."/>
            <person name="Boag P.R."/>
            <person name="Tan P."/>
            <person name="Li Q."/>
            <person name="Min J."/>
            <person name="Yang Y."/>
            <person name="Wang X."/>
            <person name="Fang X."/>
            <person name="Hall R.S."/>
            <person name="Hofmann A."/>
            <person name="Sternberg P.W."/>
            <person name="Jex A.R."/>
            <person name="Gasser R.B."/>
        </authorList>
    </citation>
    <scope>NUCLEOTIDE SEQUENCE [LARGE SCALE GENOMIC DNA]</scope>
    <source>
        <strain evidence="5">PN_DK_2014</strain>
    </source>
</reference>
<dbReference type="InterPro" id="IPR036734">
    <property type="entry name" value="Neur_chan_lig-bd_sf"/>
</dbReference>
<dbReference type="OMA" id="VVIELTW"/>
<evidence type="ECO:0000313" key="6">
    <source>
        <dbReference type="Proteomes" id="UP000031036"/>
    </source>
</evidence>
<dbReference type="InterPro" id="IPR018000">
    <property type="entry name" value="Neurotransmitter_ion_chnl_CS"/>
</dbReference>
<keyword evidence="3" id="KW-0407">Ion channel</keyword>
<feature type="chain" id="PRO_5022270985" evidence="3">
    <location>
        <begin position="18"/>
        <end position="208"/>
    </location>
</feature>
<dbReference type="STRING" id="6265.A0A0B2V272"/>
<dbReference type="PANTHER" id="PTHR18945">
    <property type="entry name" value="NEUROTRANSMITTER GATED ION CHANNEL"/>
    <property type="match status" value="1"/>
</dbReference>
<dbReference type="EMBL" id="JPKZ01002654">
    <property type="protein sequence ID" value="KHN75584.1"/>
    <property type="molecule type" value="Genomic_DNA"/>
</dbReference>
<dbReference type="Gene3D" id="2.70.170.10">
    <property type="entry name" value="Neurotransmitter-gated ion-channel ligand-binding domain"/>
    <property type="match status" value="1"/>
</dbReference>
<accession>A0A0B2V272</accession>
<gene>
    <name evidence="5" type="primary">CHRNB4</name>
    <name evidence="5" type="ORF">Tcan_02652</name>
</gene>
<dbReference type="InterPro" id="IPR006202">
    <property type="entry name" value="Neur_chan_lig-bd"/>
</dbReference>
<protein>
    <submittedName>
        <fullName evidence="5">Neuronal acetylcholine receptor subunit beta-4</fullName>
    </submittedName>
</protein>
<dbReference type="GO" id="GO:0016020">
    <property type="term" value="C:membrane"/>
    <property type="evidence" value="ECO:0007669"/>
    <property type="project" value="UniProtKB-SubCell"/>
</dbReference>
<evidence type="ECO:0000313" key="5">
    <source>
        <dbReference type="EMBL" id="KHN75584.1"/>
    </source>
</evidence>
<dbReference type="AlphaFoldDB" id="A0A0B2V272"/>
<comment type="caution">
    <text evidence="5">The sequence shown here is derived from an EMBL/GenBank/DDBJ whole genome shotgun (WGS) entry which is preliminary data.</text>
</comment>
<feature type="domain" description="Neurotransmitter-gated ion-channel ligand-binding" evidence="4">
    <location>
        <begin position="60"/>
        <end position="202"/>
    </location>
</feature>
<evidence type="ECO:0000256" key="2">
    <source>
        <dbReference type="ARBA" id="ARBA00023136"/>
    </source>
</evidence>
<dbReference type="Pfam" id="PF02931">
    <property type="entry name" value="Neur_chan_LBD"/>
    <property type="match status" value="1"/>
</dbReference>
<dbReference type="InterPro" id="IPR006201">
    <property type="entry name" value="Neur_channel"/>
</dbReference>
<dbReference type="CDD" id="cd18989">
    <property type="entry name" value="LGIC_ECD_cation"/>
    <property type="match status" value="1"/>
</dbReference>
<organism evidence="5 6">
    <name type="scientific">Toxocara canis</name>
    <name type="common">Canine roundworm</name>
    <dbReference type="NCBI Taxonomy" id="6265"/>
    <lineage>
        <taxon>Eukaryota</taxon>
        <taxon>Metazoa</taxon>
        <taxon>Ecdysozoa</taxon>
        <taxon>Nematoda</taxon>
        <taxon>Chromadorea</taxon>
        <taxon>Rhabditida</taxon>
        <taxon>Spirurina</taxon>
        <taxon>Ascaridomorpha</taxon>
        <taxon>Ascaridoidea</taxon>
        <taxon>Toxocaridae</taxon>
        <taxon>Toxocara</taxon>
    </lineage>
</organism>
<dbReference type="GO" id="GO:0004888">
    <property type="term" value="F:transmembrane signaling receptor activity"/>
    <property type="evidence" value="ECO:0007669"/>
    <property type="project" value="InterPro"/>
</dbReference>
<proteinExistence type="inferred from homology"/>
<dbReference type="Proteomes" id="UP000031036">
    <property type="component" value="Unassembled WGS sequence"/>
</dbReference>
<dbReference type="OrthoDB" id="5975154at2759"/>
<evidence type="ECO:0000256" key="1">
    <source>
        <dbReference type="ARBA" id="ARBA00004141"/>
    </source>
</evidence>
<keyword evidence="3" id="KW-0813">Transport</keyword>
<evidence type="ECO:0000256" key="3">
    <source>
        <dbReference type="RuleBase" id="RU000687"/>
    </source>
</evidence>
<keyword evidence="3" id="KW-0732">Signal</keyword>
<sequence length="208" mass="24096">MRVFGTILLSLLRLSLPSDGFVAKSRLRSKATEIEAKRNKEQEMHIDRDDFMFMGTDAHSKLIAHIRKRAHPFQRPVVHSHTAIDIHVRAALYQIVDLDQRNNLATLSAYFDVWWIDTLIRWNASEFDGITKTFIPARWIWKPEFYLYHSVQGRIPDYAPDATAEINDNGKLRMFIPVTSRALCPINVKYFPFDTQNCTFAVSLGDIK</sequence>
<keyword evidence="2" id="KW-0472">Membrane</keyword>
<dbReference type="SUPFAM" id="SSF63712">
    <property type="entry name" value="Nicotinic receptor ligand binding domain-like"/>
    <property type="match status" value="1"/>
</dbReference>
<keyword evidence="3" id="KW-0406">Ion transport</keyword>
<keyword evidence="6" id="KW-1185">Reference proteome</keyword>